<comment type="caution">
    <text evidence="2">The sequence shown here is derived from an EMBL/GenBank/DDBJ whole genome shotgun (WGS) entry which is preliminary data.</text>
</comment>
<sequence>MCVSDAEIGERTVFEGSPSESQEDEITKNKAKNKRVAIPQKRKRKRKSLILDSSEEELEFPELRNKRDRAIADELRNIKEMTTTSLATLLLSWINECENVRQISTSFKVTTSEQDTTEAQYTEDGYPKDGEPWTTVIGRKKKKQLQSKQQVNTTIKKTLPILTKQRGTLSPRKEKKTATVATTAISDEISYKDLMQLAKKNISLENLKIDDIDCRRAMTGGLLL</sequence>
<feature type="compositionally biased region" description="Basic residues" evidence="1">
    <location>
        <begin position="29"/>
        <end position="46"/>
    </location>
</feature>
<accession>A0A0J7K6F6</accession>
<dbReference type="EMBL" id="LBMM01013189">
    <property type="protein sequence ID" value="KMQ85771.1"/>
    <property type="molecule type" value="Genomic_DNA"/>
</dbReference>
<reference evidence="2 3" key="1">
    <citation type="submission" date="2015-04" db="EMBL/GenBank/DDBJ databases">
        <title>Lasius niger genome sequencing.</title>
        <authorList>
            <person name="Konorov E.A."/>
            <person name="Nikitin M.A."/>
            <person name="Kirill M.V."/>
            <person name="Chang P."/>
        </authorList>
    </citation>
    <scope>NUCLEOTIDE SEQUENCE [LARGE SCALE GENOMIC DNA]</scope>
    <source>
        <tissue evidence="2">Whole</tissue>
    </source>
</reference>
<protein>
    <submittedName>
        <fullName evidence="2">Gag-pol polyprotein</fullName>
    </submittedName>
</protein>
<evidence type="ECO:0000313" key="3">
    <source>
        <dbReference type="Proteomes" id="UP000036403"/>
    </source>
</evidence>
<name>A0A0J7K6F6_LASNI</name>
<dbReference type="AlphaFoldDB" id="A0A0J7K6F6"/>
<feature type="region of interest" description="Disordered" evidence="1">
    <location>
        <begin position="1"/>
        <end position="46"/>
    </location>
</feature>
<organism evidence="2 3">
    <name type="scientific">Lasius niger</name>
    <name type="common">Black garden ant</name>
    <dbReference type="NCBI Taxonomy" id="67767"/>
    <lineage>
        <taxon>Eukaryota</taxon>
        <taxon>Metazoa</taxon>
        <taxon>Ecdysozoa</taxon>
        <taxon>Arthropoda</taxon>
        <taxon>Hexapoda</taxon>
        <taxon>Insecta</taxon>
        <taxon>Pterygota</taxon>
        <taxon>Neoptera</taxon>
        <taxon>Endopterygota</taxon>
        <taxon>Hymenoptera</taxon>
        <taxon>Apocrita</taxon>
        <taxon>Aculeata</taxon>
        <taxon>Formicoidea</taxon>
        <taxon>Formicidae</taxon>
        <taxon>Formicinae</taxon>
        <taxon>Lasius</taxon>
        <taxon>Lasius</taxon>
    </lineage>
</organism>
<gene>
    <name evidence="2" type="ORF">RF55_15481</name>
</gene>
<dbReference type="PaxDb" id="67767-A0A0J7K6F6"/>
<keyword evidence="3" id="KW-1185">Reference proteome</keyword>
<evidence type="ECO:0000256" key="1">
    <source>
        <dbReference type="SAM" id="MobiDB-lite"/>
    </source>
</evidence>
<evidence type="ECO:0000313" key="2">
    <source>
        <dbReference type="EMBL" id="KMQ85771.1"/>
    </source>
</evidence>
<dbReference type="Proteomes" id="UP000036403">
    <property type="component" value="Unassembled WGS sequence"/>
</dbReference>
<proteinExistence type="predicted"/>